<feature type="binding site" evidence="4">
    <location>
        <position position="57"/>
    </location>
    <ligand>
        <name>S-adenosyl-L-methionine</name>
        <dbReference type="ChEBI" id="CHEBI:59789"/>
    </ligand>
</feature>
<dbReference type="RefSeq" id="WP_097061740.1">
    <property type="nucleotide sequence ID" value="NZ_BMLC01000004.1"/>
</dbReference>
<keyword evidence="6" id="KW-1185">Reference proteome</keyword>
<dbReference type="EC" id="2.1.1.163" evidence="4"/>
<evidence type="ECO:0000256" key="4">
    <source>
        <dbReference type="HAMAP-Rule" id="MF_01813"/>
    </source>
</evidence>
<dbReference type="InterPro" id="IPR004033">
    <property type="entry name" value="UbiE/COQ5_MeTrFase"/>
</dbReference>
<sequence length="258" mass="28153">MSKQPGEVASMFDDVAKRYDRTNNVLSAGNAILWRSATVRAVAPVAGERVLDIAAGTGTSSAALQRRGARVVAVDFSPGMVAEGRRRHDKIDFIVADAEALPFGDDEFDAVTISFGLRNISDPRLALSEMYRVLKPGGRLVICEFSRPPVAIVREGYWAYLSHVMPLVARGTSSNPAAYSYLAQSIKEWPDQFALSQWIRAAGFTRVAFRNLTAGVVALHRGRKPMDATILASVAKRKDNATRPIKTIKPAEPETPKQ</sequence>
<comment type="similarity">
    <text evidence="4">Belongs to the class I-like SAM-binding methyltransferase superfamily. MenG/UbiE family.</text>
</comment>
<comment type="function">
    <text evidence="4">Methyltransferase required for the conversion of demethylmenaquinol (DMKH2) to menaquinol (MKH2).</text>
</comment>
<dbReference type="GO" id="GO:0032259">
    <property type="term" value="P:methylation"/>
    <property type="evidence" value="ECO:0007669"/>
    <property type="project" value="UniProtKB-KW"/>
</dbReference>
<reference evidence="5 6" key="1">
    <citation type="submission" date="2017-09" db="EMBL/GenBank/DDBJ databases">
        <authorList>
            <person name="Ehlers B."/>
            <person name="Leendertz F.H."/>
        </authorList>
    </citation>
    <scope>NUCLEOTIDE SEQUENCE [LARGE SCALE GENOMIC DNA]</scope>
    <source>
        <strain evidence="5 6">CGMCC 1.05381</strain>
    </source>
</reference>
<dbReference type="PANTHER" id="PTHR43591">
    <property type="entry name" value="METHYLTRANSFERASE"/>
    <property type="match status" value="1"/>
</dbReference>
<proteinExistence type="inferred from homology"/>
<name>A0A2C9A249_9MICO</name>
<dbReference type="CDD" id="cd02440">
    <property type="entry name" value="AdoMet_MTases"/>
    <property type="match status" value="1"/>
</dbReference>
<keyword evidence="3 4" id="KW-0949">S-adenosyl-L-methionine</keyword>
<dbReference type="UniPathway" id="UPA00079">
    <property type="reaction ID" value="UER00169"/>
</dbReference>
<evidence type="ECO:0000256" key="1">
    <source>
        <dbReference type="ARBA" id="ARBA00022603"/>
    </source>
</evidence>
<dbReference type="NCBIfam" id="NF001244">
    <property type="entry name" value="PRK00216.1-5"/>
    <property type="match status" value="1"/>
</dbReference>
<dbReference type="Gene3D" id="3.40.50.150">
    <property type="entry name" value="Vaccinia Virus protein VP39"/>
    <property type="match status" value="1"/>
</dbReference>
<feature type="binding site" evidence="4">
    <location>
        <position position="114"/>
    </location>
    <ligand>
        <name>S-adenosyl-L-methionine</name>
        <dbReference type="ChEBI" id="CHEBI:59789"/>
    </ligand>
</feature>
<dbReference type="Proteomes" id="UP000219440">
    <property type="component" value="Unassembled WGS sequence"/>
</dbReference>
<dbReference type="OrthoDB" id="9808140at2"/>
<dbReference type="InterPro" id="IPR029063">
    <property type="entry name" value="SAM-dependent_MTases_sf"/>
</dbReference>
<organism evidence="5 6">
    <name type="scientific">Salinibacterium xinjiangense</name>
    <dbReference type="NCBI Taxonomy" id="386302"/>
    <lineage>
        <taxon>Bacteria</taxon>
        <taxon>Bacillati</taxon>
        <taxon>Actinomycetota</taxon>
        <taxon>Actinomycetes</taxon>
        <taxon>Micrococcales</taxon>
        <taxon>Microbacteriaceae</taxon>
        <taxon>Salinibacterium</taxon>
    </lineage>
</organism>
<evidence type="ECO:0000256" key="3">
    <source>
        <dbReference type="ARBA" id="ARBA00022691"/>
    </source>
</evidence>
<dbReference type="EMBL" id="OCST01000005">
    <property type="protein sequence ID" value="SOE73032.1"/>
    <property type="molecule type" value="Genomic_DNA"/>
</dbReference>
<feature type="binding site" evidence="4">
    <location>
        <begin position="97"/>
        <end position="98"/>
    </location>
    <ligand>
        <name>S-adenosyl-L-methionine</name>
        <dbReference type="ChEBI" id="CHEBI:59789"/>
    </ligand>
</feature>
<protein>
    <recommendedName>
        <fullName evidence="4">Demethylmenaquinone methyltransferase</fullName>
        <ecNumber evidence="4">2.1.1.163</ecNumber>
    </recommendedName>
</protein>
<dbReference type="Pfam" id="PF01209">
    <property type="entry name" value="Ubie_methyltran"/>
    <property type="match status" value="1"/>
</dbReference>
<dbReference type="PROSITE" id="PS51608">
    <property type="entry name" value="SAM_MT_UBIE"/>
    <property type="match status" value="1"/>
</dbReference>
<keyword evidence="1 4" id="KW-0489">Methyltransferase</keyword>
<dbReference type="PROSITE" id="PS01184">
    <property type="entry name" value="UBIE_2"/>
    <property type="match status" value="1"/>
</dbReference>
<dbReference type="InterPro" id="IPR023576">
    <property type="entry name" value="UbiE/COQ5_MeTrFase_CS"/>
</dbReference>
<comment type="catalytic activity">
    <reaction evidence="4">
        <text>a 2-demethylmenaquinol + S-adenosyl-L-methionine = a menaquinol + S-adenosyl-L-homocysteine + H(+)</text>
        <dbReference type="Rhea" id="RHEA:42640"/>
        <dbReference type="Rhea" id="RHEA-COMP:9539"/>
        <dbReference type="Rhea" id="RHEA-COMP:9563"/>
        <dbReference type="ChEBI" id="CHEBI:15378"/>
        <dbReference type="ChEBI" id="CHEBI:18151"/>
        <dbReference type="ChEBI" id="CHEBI:55437"/>
        <dbReference type="ChEBI" id="CHEBI:57856"/>
        <dbReference type="ChEBI" id="CHEBI:59789"/>
        <dbReference type="EC" id="2.1.1.163"/>
    </reaction>
</comment>
<keyword evidence="2 4" id="KW-0808">Transferase</keyword>
<keyword evidence="4" id="KW-0474">Menaquinone biosynthesis</keyword>
<accession>A0A2C9A249</accession>
<gene>
    <name evidence="4" type="primary">menG</name>
    <name evidence="5" type="ORF">SAMN06296378_2703</name>
</gene>
<dbReference type="GO" id="GO:0043770">
    <property type="term" value="F:demethylmenaquinone methyltransferase activity"/>
    <property type="evidence" value="ECO:0007669"/>
    <property type="project" value="UniProtKB-UniRule"/>
</dbReference>
<dbReference type="SUPFAM" id="SSF53335">
    <property type="entry name" value="S-adenosyl-L-methionine-dependent methyltransferases"/>
    <property type="match status" value="1"/>
</dbReference>
<evidence type="ECO:0000256" key="2">
    <source>
        <dbReference type="ARBA" id="ARBA00022679"/>
    </source>
</evidence>
<evidence type="ECO:0000313" key="6">
    <source>
        <dbReference type="Proteomes" id="UP000219440"/>
    </source>
</evidence>
<dbReference type="GO" id="GO:0009234">
    <property type="term" value="P:menaquinone biosynthetic process"/>
    <property type="evidence" value="ECO:0007669"/>
    <property type="project" value="UniProtKB-UniRule"/>
</dbReference>
<evidence type="ECO:0000313" key="5">
    <source>
        <dbReference type="EMBL" id="SOE73032.1"/>
    </source>
</evidence>
<feature type="binding site" evidence="4">
    <location>
        <position position="75"/>
    </location>
    <ligand>
        <name>S-adenosyl-L-methionine</name>
        <dbReference type="ChEBI" id="CHEBI:59789"/>
    </ligand>
</feature>
<comment type="pathway">
    <text evidence="4">Quinol/quinone metabolism; menaquinone biosynthesis; menaquinol from 1,4-dihydroxy-2-naphthoate: step 2/2.</text>
</comment>
<dbReference type="PANTHER" id="PTHR43591:SF24">
    <property type="entry name" value="2-METHOXY-6-POLYPRENYL-1,4-BENZOQUINOL METHYLASE, MITOCHONDRIAL"/>
    <property type="match status" value="1"/>
</dbReference>
<dbReference type="NCBIfam" id="TIGR01934">
    <property type="entry name" value="MenG_MenH_UbiE"/>
    <property type="match status" value="1"/>
</dbReference>
<dbReference type="AlphaFoldDB" id="A0A2C9A249"/>
<dbReference type="HAMAP" id="MF_01813">
    <property type="entry name" value="MenG_UbiE_methyltr"/>
    <property type="match status" value="1"/>
</dbReference>